<keyword evidence="9" id="KW-1185">Reference proteome</keyword>
<dbReference type="Proteomes" id="UP001141253">
    <property type="component" value="Chromosome 3"/>
</dbReference>
<dbReference type="Pfam" id="PF09790">
    <property type="entry name" value="Hyccin"/>
    <property type="match status" value="2"/>
</dbReference>
<keyword evidence="3" id="KW-1003">Cell membrane</keyword>
<dbReference type="PANTHER" id="PTHR31220">
    <property type="entry name" value="HYCCIN RELATED"/>
    <property type="match status" value="1"/>
</dbReference>
<evidence type="ECO:0000313" key="9">
    <source>
        <dbReference type="Proteomes" id="UP001141253"/>
    </source>
</evidence>
<feature type="region of interest" description="Disordered" evidence="7">
    <location>
        <begin position="1"/>
        <end position="28"/>
    </location>
</feature>
<evidence type="ECO:0000256" key="2">
    <source>
        <dbReference type="ARBA" id="ARBA00004514"/>
    </source>
</evidence>
<comment type="similarity">
    <text evidence="6">Belongs to the Hyccin family.</text>
</comment>
<accession>A0ABQ9BTG2</accession>
<organism evidence="8 9">
    <name type="scientific">Salix suchowensis</name>
    <dbReference type="NCBI Taxonomy" id="1278906"/>
    <lineage>
        <taxon>Eukaryota</taxon>
        <taxon>Viridiplantae</taxon>
        <taxon>Streptophyta</taxon>
        <taxon>Embryophyta</taxon>
        <taxon>Tracheophyta</taxon>
        <taxon>Spermatophyta</taxon>
        <taxon>Magnoliopsida</taxon>
        <taxon>eudicotyledons</taxon>
        <taxon>Gunneridae</taxon>
        <taxon>Pentapetalae</taxon>
        <taxon>rosids</taxon>
        <taxon>fabids</taxon>
        <taxon>Malpighiales</taxon>
        <taxon>Salicaceae</taxon>
        <taxon>Saliceae</taxon>
        <taxon>Salix</taxon>
    </lineage>
</organism>
<feature type="compositionally biased region" description="Low complexity" evidence="7">
    <location>
        <begin position="1"/>
        <end position="27"/>
    </location>
</feature>
<gene>
    <name evidence="8" type="ORF">OIU77_027921</name>
</gene>
<protein>
    <recommendedName>
        <fullName evidence="10">Hyccin</fullName>
    </recommendedName>
</protein>
<evidence type="ECO:0000256" key="5">
    <source>
        <dbReference type="ARBA" id="ARBA00023136"/>
    </source>
</evidence>
<keyword evidence="4" id="KW-0963">Cytoplasm</keyword>
<evidence type="ECO:0008006" key="10">
    <source>
        <dbReference type="Google" id="ProtNLM"/>
    </source>
</evidence>
<name>A0ABQ9BTG2_9ROSI</name>
<evidence type="ECO:0000256" key="1">
    <source>
        <dbReference type="ARBA" id="ARBA00004236"/>
    </source>
</evidence>
<dbReference type="EMBL" id="JAPFFI010000007">
    <property type="protein sequence ID" value="KAJ6389692.1"/>
    <property type="molecule type" value="Genomic_DNA"/>
</dbReference>
<keyword evidence="5" id="KW-0472">Membrane</keyword>
<evidence type="ECO:0000256" key="3">
    <source>
        <dbReference type="ARBA" id="ARBA00022475"/>
    </source>
</evidence>
<evidence type="ECO:0000313" key="8">
    <source>
        <dbReference type="EMBL" id="KAJ6389692.1"/>
    </source>
</evidence>
<comment type="caution">
    <text evidence="8">The sequence shown here is derived from an EMBL/GenBank/DDBJ whole genome shotgun (WGS) entry which is preliminary data.</text>
</comment>
<comment type="subcellular location">
    <subcellularLocation>
        <location evidence="1">Cell membrane</location>
    </subcellularLocation>
    <subcellularLocation>
        <location evidence="2">Cytoplasm</location>
        <location evidence="2">Cytosol</location>
    </subcellularLocation>
</comment>
<reference evidence="8" key="2">
    <citation type="journal article" date="2023" name="Int. J. Mol. Sci.">
        <title>De Novo Assembly and Annotation of 11 Diverse Shrub Willow (Salix) Genomes Reveals Novel Gene Organization in Sex-Linked Regions.</title>
        <authorList>
            <person name="Hyden B."/>
            <person name="Feng K."/>
            <person name="Yates T.B."/>
            <person name="Jawdy S."/>
            <person name="Cereghino C."/>
            <person name="Smart L.B."/>
            <person name="Muchero W."/>
        </authorList>
    </citation>
    <scope>NUCLEOTIDE SEQUENCE</scope>
    <source>
        <tissue evidence="8">Shoot tip</tissue>
    </source>
</reference>
<evidence type="ECO:0000256" key="6">
    <source>
        <dbReference type="ARBA" id="ARBA00034482"/>
    </source>
</evidence>
<dbReference type="PANTHER" id="PTHR31220:SF1">
    <property type="entry name" value="GH21176P"/>
    <property type="match status" value="1"/>
</dbReference>
<reference evidence="8" key="1">
    <citation type="submission" date="2022-10" db="EMBL/GenBank/DDBJ databases">
        <authorList>
            <person name="Hyden B.L."/>
            <person name="Feng K."/>
            <person name="Yates T."/>
            <person name="Jawdy S."/>
            <person name="Smart L.B."/>
            <person name="Muchero W."/>
        </authorList>
    </citation>
    <scope>NUCLEOTIDE SEQUENCE</scope>
    <source>
        <tissue evidence="8">Shoot tip</tissue>
    </source>
</reference>
<dbReference type="InterPro" id="IPR018619">
    <property type="entry name" value="Hyccin"/>
</dbReference>
<proteinExistence type="inferred from homology"/>
<sequence>MDSNNKNNSSTSSIPHPTTTTTTSTATDPVQSWWETVSKARSRILSLSSILPSLPSSSSSSFSLSSLADSDRPALSFLSSPDAYSLLSSSLSSPSSGSGSDPLCQWLYETYLSSDPNLRLVVLSFLPLLSGTYLSRIHSSESSSAPSLSGFEAVLLAIYSSEVKSRAGKPPQAPSVGVLSGPLEAQIAVKSTKRPVIVGVALDCYFKHISQMPAWSKVELCRFAGAWAGQDCACQDKFNEYDDADYFLEERNMMMSSSESEDNLGITKSKGVRIPLPWEILQPLLRTIGHCLLGPFNTQDAKDAASAAVRRLYARASHDLVPQAILATRSLIHLDKRTREAARAAAANTSSNANTPAKAKKHEILLVSK</sequence>
<evidence type="ECO:0000256" key="4">
    <source>
        <dbReference type="ARBA" id="ARBA00022490"/>
    </source>
</evidence>
<evidence type="ECO:0000256" key="7">
    <source>
        <dbReference type="SAM" id="MobiDB-lite"/>
    </source>
</evidence>